<reference evidence="2 3" key="1">
    <citation type="journal article" date="2018" name="Front. Plant Sci.">
        <title>Red Clover (Trifolium pratense) and Zigzag Clover (T. medium) - A Picture of Genomic Similarities and Differences.</title>
        <authorList>
            <person name="Dluhosova J."/>
            <person name="Istvanek J."/>
            <person name="Nedelnik J."/>
            <person name="Repkova J."/>
        </authorList>
    </citation>
    <scope>NUCLEOTIDE SEQUENCE [LARGE SCALE GENOMIC DNA]</scope>
    <source>
        <strain evidence="3">cv. 10/8</strain>
        <tissue evidence="2">Leaf</tissue>
    </source>
</reference>
<feature type="compositionally biased region" description="Low complexity" evidence="1">
    <location>
        <begin position="1"/>
        <end position="12"/>
    </location>
</feature>
<accession>A0A392RD72</accession>
<dbReference type="AlphaFoldDB" id="A0A392RD72"/>
<evidence type="ECO:0000313" key="2">
    <source>
        <dbReference type="EMBL" id="MCI33730.1"/>
    </source>
</evidence>
<protein>
    <submittedName>
        <fullName evidence="2">Uncharacterized protein</fullName>
    </submittedName>
</protein>
<keyword evidence="3" id="KW-1185">Reference proteome</keyword>
<feature type="non-terminal residue" evidence="2">
    <location>
        <position position="34"/>
    </location>
</feature>
<sequence length="34" mass="3603">MRAAPSQPARRAPSSKDACCLLNGTTRQYPGAAR</sequence>
<dbReference type="Proteomes" id="UP000265520">
    <property type="component" value="Unassembled WGS sequence"/>
</dbReference>
<dbReference type="EMBL" id="LXQA010206912">
    <property type="protein sequence ID" value="MCI33730.1"/>
    <property type="molecule type" value="Genomic_DNA"/>
</dbReference>
<organism evidence="2 3">
    <name type="scientific">Trifolium medium</name>
    <dbReference type="NCBI Taxonomy" id="97028"/>
    <lineage>
        <taxon>Eukaryota</taxon>
        <taxon>Viridiplantae</taxon>
        <taxon>Streptophyta</taxon>
        <taxon>Embryophyta</taxon>
        <taxon>Tracheophyta</taxon>
        <taxon>Spermatophyta</taxon>
        <taxon>Magnoliopsida</taxon>
        <taxon>eudicotyledons</taxon>
        <taxon>Gunneridae</taxon>
        <taxon>Pentapetalae</taxon>
        <taxon>rosids</taxon>
        <taxon>fabids</taxon>
        <taxon>Fabales</taxon>
        <taxon>Fabaceae</taxon>
        <taxon>Papilionoideae</taxon>
        <taxon>50 kb inversion clade</taxon>
        <taxon>NPAAA clade</taxon>
        <taxon>Hologalegina</taxon>
        <taxon>IRL clade</taxon>
        <taxon>Trifolieae</taxon>
        <taxon>Trifolium</taxon>
    </lineage>
</organism>
<comment type="caution">
    <text evidence="2">The sequence shown here is derived from an EMBL/GenBank/DDBJ whole genome shotgun (WGS) entry which is preliminary data.</text>
</comment>
<evidence type="ECO:0000313" key="3">
    <source>
        <dbReference type="Proteomes" id="UP000265520"/>
    </source>
</evidence>
<name>A0A392RD72_9FABA</name>
<proteinExistence type="predicted"/>
<evidence type="ECO:0000256" key="1">
    <source>
        <dbReference type="SAM" id="MobiDB-lite"/>
    </source>
</evidence>
<feature type="region of interest" description="Disordered" evidence="1">
    <location>
        <begin position="1"/>
        <end position="34"/>
    </location>
</feature>